<keyword evidence="3" id="KW-1185">Reference proteome</keyword>
<evidence type="ECO:0000313" key="2">
    <source>
        <dbReference type="EMBL" id="CAE7193690.1"/>
    </source>
</evidence>
<proteinExistence type="predicted"/>
<feature type="compositionally biased region" description="Basic and acidic residues" evidence="1">
    <location>
        <begin position="224"/>
        <end position="237"/>
    </location>
</feature>
<dbReference type="AlphaFoldDB" id="A0A812J5N0"/>
<organism evidence="2 3">
    <name type="scientific">Symbiodinium pilosum</name>
    <name type="common">Dinoflagellate</name>
    <dbReference type="NCBI Taxonomy" id="2952"/>
    <lineage>
        <taxon>Eukaryota</taxon>
        <taxon>Sar</taxon>
        <taxon>Alveolata</taxon>
        <taxon>Dinophyceae</taxon>
        <taxon>Suessiales</taxon>
        <taxon>Symbiodiniaceae</taxon>
        <taxon>Symbiodinium</taxon>
    </lineage>
</organism>
<dbReference type="Proteomes" id="UP000649617">
    <property type="component" value="Unassembled WGS sequence"/>
</dbReference>
<feature type="region of interest" description="Disordered" evidence="1">
    <location>
        <begin position="265"/>
        <end position="323"/>
    </location>
</feature>
<evidence type="ECO:0000256" key="1">
    <source>
        <dbReference type="SAM" id="MobiDB-lite"/>
    </source>
</evidence>
<gene>
    <name evidence="2" type="ORF">SPIL2461_LOCUS1585</name>
</gene>
<sequence length="323" mass="37025">MSPSCRPSSSVIATTSIYHLPPTCVAKAAALLRGHPDHLESYLCQQYSVQALWRQGVEKAEVIAASRDVTPTNEPHQSPRTRYVMQLLGQVIWEAELCASTSQSQADLFERATPRHLDRSRGVDRSSSPEARVVADGTCVRSKLRPRPQSAGIRKKENTEEFGLGDLQRWESKVSFALYMKAQHHKEKQERARLRNSRIEVVRANNAHLKQEQAEQQQSRWQCRSKDHQERVARSKGAKQELSELMMNAAAVRQAVLETNRRKLVKEQEESRSKRIEQETQRQHEAEQKRRALLQEKGAGRAKLRATREISHKQAARLERRFS</sequence>
<evidence type="ECO:0000313" key="3">
    <source>
        <dbReference type="Proteomes" id="UP000649617"/>
    </source>
</evidence>
<comment type="caution">
    <text evidence="2">The sequence shown here is derived from an EMBL/GenBank/DDBJ whole genome shotgun (WGS) entry which is preliminary data.</text>
</comment>
<accession>A0A812J5N0</accession>
<dbReference type="EMBL" id="CAJNIZ010001547">
    <property type="protein sequence ID" value="CAE7193690.1"/>
    <property type="molecule type" value="Genomic_DNA"/>
</dbReference>
<dbReference type="OrthoDB" id="428666at2759"/>
<feature type="region of interest" description="Disordered" evidence="1">
    <location>
        <begin position="208"/>
        <end position="237"/>
    </location>
</feature>
<protein>
    <submittedName>
        <fullName evidence="2">Uncharacterized protein</fullName>
    </submittedName>
</protein>
<feature type="compositionally biased region" description="Basic and acidic residues" evidence="1">
    <location>
        <begin position="265"/>
        <end position="294"/>
    </location>
</feature>
<reference evidence="2" key="1">
    <citation type="submission" date="2021-02" db="EMBL/GenBank/DDBJ databases">
        <authorList>
            <person name="Dougan E. K."/>
            <person name="Rhodes N."/>
            <person name="Thang M."/>
            <person name="Chan C."/>
        </authorList>
    </citation>
    <scope>NUCLEOTIDE SEQUENCE</scope>
</reference>
<feature type="compositionally biased region" description="Basic and acidic residues" evidence="1">
    <location>
        <begin position="306"/>
        <end position="323"/>
    </location>
</feature>
<name>A0A812J5N0_SYMPI</name>